<name>A0A9P7RTC1_9AGAR</name>
<protein>
    <submittedName>
        <fullName evidence="2">Uncharacterized protein</fullName>
    </submittedName>
</protein>
<organism evidence="2 3">
    <name type="scientific">Marasmius oreades</name>
    <name type="common">fairy-ring Marasmius</name>
    <dbReference type="NCBI Taxonomy" id="181124"/>
    <lineage>
        <taxon>Eukaryota</taxon>
        <taxon>Fungi</taxon>
        <taxon>Dikarya</taxon>
        <taxon>Basidiomycota</taxon>
        <taxon>Agaricomycotina</taxon>
        <taxon>Agaricomycetes</taxon>
        <taxon>Agaricomycetidae</taxon>
        <taxon>Agaricales</taxon>
        <taxon>Marasmiineae</taxon>
        <taxon>Marasmiaceae</taxon>
        <taxon>Marasmius</taxon>
    </lineage>
</organism>
<dbReference type="AlphaFoldDB" id="A0A9P7RTC1"/>
<accession>A0A9P7RTC1</accession>
<dbReference type="RefSeq" id="XP_043005577.1">
    <property type="nucleotide sequence ID" value="XM_043155795.1"/>
</dbReference>
<dbReference type="EMBL" id="CM032187">
    <property type="protein sequence ID" value="KAG7089107.1"/>
    <property type="molecule type" value="Genomic_DNA"/>
</dbReference>
<evidence type="ECO:0000256" key="1">
    <source>
        <dbReference type="SAM" id="MobiDB-lite"/>
    </source>
</evidence>
<proteinExistence type="predicted"/>
<dbReference type="KEGG" id="more:E1B28_010816"/>
<dbReference type="GeneID" id="66079891"/>
<gene>
    <name evidence="2" type="ORF">E1B28_010816</name>
</gene>
<feature type="region of interest" description="Disordered" evidence="1">
    <location>
        <begin position="94"/>
        <end position="119"/>
    </location>
</feature>
<evidence type="ECO:0000313" key="3">
    <source>
        <dbReference type="Proteomes" id="UP001049176"/>
    </source>
</evidence>
<comment type="caution">
    <text evidence="2">The sequence shown here is derived from an EMBL/GenBank/DDBJ whole genome shotgun (WGS) entry which is preliminary data.</text>
</comment>
<reference evidence="2" key="1">
    <citation type="journal article" date="2021" name="Genome Biol. Evol.">
        <title>The assembled and annotated genome of the fairy-ring fungus Marasmius oreades.</title>
        <authorList>
            <person name="Hiltunen M."/>
            <person name="Ament-Velasquez S.L."/>
            <person name="Johannesson H."/>
        </authorList>
    </citation>
    <scope>NUCLEOTIDE SEQUENCE</scope>
    <source>
        <strain evidence="2">03SP1</strain>
    </source>
</reference>
<sequence>MIEKRPARGGLYIDGGIRKGWSTLYMSPGTALASYNFQLTLLTLASAFFKTHHGGGGLTAEEVPELVDFSRFADHDVATDHHEYTLLHLTSSLSTDRRGRNKQRSHTNYCPLDGPDFHR</sequence>
<keyword evidence="3" id="KW-1185">Reference proteome</keyword>
<evidence type="ECO:0000313" key="2">
    <source>
        <dbReference type="EMBL" id="KAG7089107.1"/>
    </source>
</evidence>
<dbReference type="Proteomes" id="UP001049176">
    <property type="component" value="Chromosome 7"/>
</dbReference>